<dbReference type="SUPFAM" id="SSF52980">
    <property type="entry name" value="Restriction endonuclease-like"/>
    <property type="match status" value="1"/>
</dbReference>
<dbReference type="Gene3D" id="3.30.65.10">
    <property type="entry name" value="Bacterial Topoisomerase I, domain 1"/>
    <property type="match status" value="1"/>
</dbReference>
<evidence type="ECO:0000256" key="1">
    <source>
        <dbReference type="SAM" id="Phobius"/>
    </source>
</evidence>
<dbReference type="EMBL" id="AP026866">
    <property type="protein sequence ID" value="BDS05068.1"/>
    <property type="molecule type" value="Genomic_DNA"/>
</dbReference>
<dbReference type="Pfam" id="PF01396">
    <property type="entry name" value="Zn_ribbon_Top1"/>
    <property type="match status" value="1"/>
</dbReference>
<feature type="transmembrane region" description="Helical" evidence="1">
    <location>
        <begin position="12"/>
        <end position="33"/>
    </location>
</feature>
<keyword evidence="1" id="KW-0472">Membrane</keyword>
<dbReference type="Pfam" id="PF04471">
    <property type="entry name" value="Mrr_cat"/>
    <property type="match status" value="1"/>
</dbReference>
<evidence type="ECO:0000259" key="3">
    <source>
        <dbReference type="Pfam" id="PF04471"/>
    </source>
</evidence>
<name>A0AAT9FGG1_9BACT</name>
<dbReference type="Gene3D" id="3.40.1350.10">
    <property type="match status" value="1"/>
</dbReference>
<gene>
    <name evidence="4" type="ORF">NT6N_01080</name>
</gene>
<reference evidence="4" key="1">
    <citation type="submission" date="2024-07" db="EMBL/GenBank/DDBJ databases">
        <title>Complete genome sequence of Verrucomicrobiaceae bacterium NT6N.</title>
        <authorList>
            <person name="Huang C."/>
            <person name="Takami H."/>
            <person name="Hamasaki K."/>
        </authorList>
    </citation>
    <scope>NUCLEOTIDE SEQUENCE</scope>
    <source>
        <strain evidence="4">NT6N</strain>
    </source>
</reference>
<dbReference type="PANTHER" id="PTHR30015:SF7">
    <property type="entry name" value="TYPE IV METHYL-DIRECTED RESTRICTION ENZYME ECOKMRR"/>
    <property type="match status" value="1"/>
</dbReference>
<dbReference type="InterPro" id="IPR013498">
    <property type="entry name" value="Topo_IA_Znf"/>
</dbReference>
<dbReference type="AlphaFoldDB" id="A0AAT9FGG1"/>
<dbReference type="InterPro" id="IPR052906">
    <property type="entry name" value="Type_IV_Methyl-Rstrct_Enzyme"/>
</dbReference>
<dbReference type="GO" id="GO:0015666">
    <property type="term" value="F:restriction endodeoxyribonuclease activity"/>
    <property type="evidence" value="ECO:0007669"/>
    <property type="project" value="TreeGrafter"/>
</dbReference>
<dbReference type="GO" id="GO:0003677">
    <property type="term" value="F:DNA binding"/>
    <property type="evidence" value="ECO:0007669"/>
    <property type="project" value="InterPro"/>
</dbReference>
<dbReference type="InterPro" id="IPR011856">
    <property type="entry name" value="tRNA_endonuc-like_dom_sf"/>
</dbReference>
<dbReference type="GO" id="GO:0006265">
    <property type="term" value="P:DNA topological change"/>
    <property type="evidence" value="ECO:0007669"/>
    <property type="project" value="InterPro"/>
</dbReference>
<accession>A0AAT9FGG1</accession>
<dbReference type="KEGG" id="osu:NT6N_01080"/>
<dbReference type="InterPro" id="IPR011335">
    <property type="entry name" value="Restrct_endonuc-II-like"/>
</dbReference>
<feature type="transmembrane region" description="Helical" evidence="1">
    <location>
        <begin position="45"/>
        <end position="70"/>
    </location>
</feature>
<feature type="domain" description="Restriction endonuclease type IV Mrr" evidence="3">
    <location>
        <begin position="88"/>
        <end position="197"/>
    </location>
</feature>
<dbReference type="PANTHER" id="PTHR30015">
    <property type="entry name" value="MRR RESTRICTION SYSTEM PROTEIN"/>
    <property type="match status" value="1"/>
</dbReference>
<sequence>MAKKNSLINELILAPWWVSVCLAGIIYVGGNILSGITSSNLGFTMVATVAGAVTPIFTIVFLFVALISFFRSFKTKAQLKRQESIETLNELSWKDFENVTGELFRQRGYKVEEMLGGGADGGVDLRLRRDGQLTLVQCKQWKNKNVGLPIIRELLGAMTAESADKGILVTTSTFTSEAGSFAMPHGIKLINGDQLSQEITGLNPPSAAPNFAPVSAQPNSSTPACPKCSQPMAIRTAKRGTNSGTQFWGCSSYPKCRGTMSI</sequence>
<evidence type="ECO:0000313" key="4">
    <source>
        <dbReference type="EMBL" id="BDS05068.1"/>
    </source>
</evidence>
<keyword evidence="1" id="KW-0812">Transmembrane</keyword>
<protein>
    <submittedName>
        <fullName evidence="4">Membrane protein</fullName>
    </submittedName>
</protein>
<proteinExistence type="predicted"/>
<feature type="domain" description="DNA topoisomerase type IA zn finger" evidence="2">
    <location>
        <begin position="225"/>
        <end position="261"/>
    </location>
</feature>
<dbReference type="GO" id="GO:0005694">
    <property type="term" value="C:chromosome"/>
    <property type="evidence" value="ECO:0007669"/>
    <property type="project" value="InterPro"/>
</dbReference>
<dbReference type="GO" id="GO:0003916">
    <property type="term" value="F:DNA topoisomerase activity"/>
    <property type="evidence" value="ECO:0007669"/>
    <property type="project" value="InterPro"/>
</dbReference>
<dbReference type="InterPro" id="IPR007560">
    <property type="entry name" value="Restrct_endonuc_IV_Mrr"/>
</dbReference>
<organism evidence="4">
    <name type="scientific">Oceaniferula spumae</name>
    <dbReference type="NCBI Taxonomy" id="2979115"/>
    <lineage>
        <taxon>Bacteria</taxon>
        <taxon>Pseudomonadati</taxon>
        <taxon>Verrucomicrobiota</taxon>
        <taxon>Verrucomicrobiia</taxon>
        <taxon>Verrucomicrobiales</taxon>
        <taxon>Verrucomicrobiaceae</taxon>
        <taxon>Oceaniferula</taxon>
    </lineage>
</organism>
<evidence type="ECO:0000259" key="2">
    <source>
        <dbReference type="Pfam" id="PF01396"/>
    </source>
</evidence>
<dbReference type="SUPFAM" id="SSF57783">
    <property type="entry name" value="Zinc beta-ribbon"/>
    <property type="match status" value="1"/>
</dbReference>
<keyword evidence="1" id="KW-1133">Transmembrane helix</keyword>
<dbReference type="GO" id="GO:0009307">
    <property type="term" value="P:DNA restriction-modification system"/>
    <property type="evidence" value="ECO:0007669"/>
    <property type="project" value="InterPro"/>
</dbReference>